<gene>
    <name evidence="7" type="ORF">NQ315_014332</name>
</gene>
<keyword evidence="3" id="KW-0677">Repeat</keyword>
<feature type="region of interest" description="Disordered" evidence="6">
    <location>
        <begin position="812"/>
        <end position="832"/>
    </location>
</feature>
<dbReference type="Proteomes" id="UP001159042">
    <property type="component" value="Unassembled WGS sequence"/>
</dbReference>
<dbReference type="InterPro" id="IPR050630">
    <property type="entry name" value="WD_repeat_EMAP"/>
</dbReference>
<dbReference type="PANTHER" id="PTHR13720">
    <property type="entry name" value="WD-40 REPEAT PROTEIN"/>
    <property type="match status" value="1"/>
</dbReference>
<reference evidence="7 8" key="1">
    <citation type="journal article" date="2023" name="Insect Mol. Biol.">
        <title>Genome sequencing provides insights into the evolution of gene families encoding plant cell wall-degrading enzymes in longhorned beetles.</title>
        <authorList>
            <person name="Shin N.R."/>
            <person name="Okamura Y."/>
            <person name="Kirsch R."/>
            <person name="Pauchet Y."/>
        </authorList>
    </citation>
    <scope>NUCLEOTIDE SEQUENCE [LARGE SCALE GENOMIC DNA]</scope>
    <source>
        <strain evidence="7">EAD_L_NR</strain>
    </source>
</reference>
<keyword evidence="2" id="KW-0853">WD repeat</keyword>
<evidence type="ECO:0000256" key="5">
    <source>
        <dbReference type="ARBA" id="ARBA00040994"/>
    </source>
</evidence>
<comment type="caution">
    <text evidence="7">The sequence shown here is derived from an EMBL/GenBank/DDBJ whole genome shotgun (WGS) entry which is preliminary data.</text>
</comment>
<evidence type="ECO:0000256" key="4">
    <source>
        <dbReference type="ARBA" id="ARBA00023273"/>
    </source>
</evidence>
<dbReference type="Gene3D" id="2.130.10.10">
    <property type="entry name" value="YVTN repeat-like/Quinoprotein amine dehydrogenase"/>
    <property type="match status" value="2"/>
</dbReference>
<dbReference type="SUPFAM" id="SSF50978">
    <property type="entry name" value="WD40 repeat-like"/>
    <property type="match status" value="1"/>
</dbReference>
<dbReference type="InterPro" id="IPR015943">
    <property type="entry name" value="WD40/YVTN_repeat-like_dom_sf"/>
</dbReference>
<dbReference type="PANTHER" id="PTHR13720:SF13">
    <property type="entry name" value="CILIA- AND FLAGELLA-ASSOCIATED PROTEIN 251"/>
    <property type="match status" value="1"/>
</dbReference>
<evidence type="ECO:0000256" key="1">
    <source>
        <dbReference type="ARBA" id="ARBA00004138"/>
    </source>
</evidence>
<dbReference type="InterPro" id="IPR011047">
    <property type="entry name" value="Quinoprotein_ADH-like_sf"/>
</dbReference>
<evidence type="ECO:0000313" key="8">
    <source>
        <dbReference type="Proteomes" id="UP001159042"/>
    </source>
</evidence>
<keyword evidence="4" id="KW-0966">Cell projection</keyword>
<evidence type="ECO:0000256" key="3">
    <source>
        <dbReference type="ARBA" id="ARBA00022737"/>
    </source>
</evidence>
<name>A0AAV8VLA8_9CUCU</name>
<dbReference type="AlphaFoldDB" id="A0AAV8VLA8"/>
<dbReference type="EMBL" id="JANEYG010000058">
    <property type="protein sequence ID" value="KAJ8915077.1"/>
    <property type="molecule type" value="Genomic_DNA"/>
</dbReference>
<evidence type="ECO:0000256" key="2">
    <source>
        <dbReference type="ARBA" id="ARBA00022574"/>
    </source>
</evidence>
<organism evidence="7 8">
    <name type="scientific">Exocentrus adspersus</name>
    <dbReference type="NCBI Taxonomy" id="1586481"/>
    <lineage>
        <taxon>Eukaryota</taxon>
        <taxon>Metazoa</taxon>
        <taxon>Ecdysozoa</taxon>
        <taxon>Arthropoda</taxon>
        <taxon>Hexapoda</taxon>
        <taxon>Insecta</taxon>
        <taxon>Pterygota</taxon>
        <taxon>Neoptera</taxon>
        <taxon>Endopterygota</taxon>
        <taxon>Coleoptera</taxon>
        <taxon>Polyphaga</taxon>
        <taxon>Cucujiformia</taxon>
        <taxon>Chrysomeloidea</taxon>
        <taxon>Cerambycidae</taxon>
        <taxon>Lamiinae</taxon>
        <taxon>Acanthocinini</taxon>
        <taxon>Exocentrus</taxon>
    </lineage>
</organism>
<evidence type="ECO:0000313" key="7">
    <source>
        <dbReference type="EMBL" id="KAJ8915077.1"/>
    </source>
</evidence>
<keyword evidence="8" id="KW-1185">Reference proteome</keyword>
<dbReference type="InterPro" id="IPR036322">
    <property type="entry name" value="WD40_repeat_dom_sf"/>
</dbReference>
<comment type="subcellular location">
    <subcellularLocation>
        <location evidence="1">Cell projection</location>
        <location evidence="1">Cilium</location>
    </subcellularLocation>
</comment>
<proteinExistence type="predicted"/>
<dbReference type="InterPro" id="IPR001680">
    <property type="entry name" value="WD40_rpt"/>
</dbReference>
<accession>A0AAV8VLA8</accession>
<dbReference type="GO" id="GO:0031514">
    <property type="term" value="C:motile cilium"/>
    <property type="evidence" value="ECO:0007669"/>
    <property type="project" value="TreeGrafter"/>
</dbReference>
<protein>
    <recommendedName>
        <fullName evidence="5">Cilia- and flagella-associated protein 251</fullName>
    </recommendedName>
</protein>
<sequence>MSDENITHKEDKENLLYIYRKVNLEQYQVADDNFDRDSLPSIESKCTALFDNELNLSNEKYKLTGPAALNNPEIIAKTKPFQFLISSISTDKTGRWLATADDNVDGCVIIWDSKELKPIYTLFNIYSKSGTIILKLSGSARYLITVGSKSEKTYSIDFWLWTLGNDHPDNSYEVDKSYGVPVEVCFNPNIEEFIMVIFKKQVVLLVWDNQEKKFINPKVPNITHTIKIGTLTTGTYLNYSHECYACSSKGCILVFANTLYTKPYEEGDLDNSKIYINAIKVSQCALRSCAATESSLVVGDAKGVILFFDKQVRLLYWLKNDYSLAPIVSISFNMIPKIKKQDDLAVYTAVPSESHIFECNFSDITDELQTIFQQDLPRDASLLSDPFLVTDFFIATVDSNVHAVDFLNGKCVSLFVMADDYVSAIDMHEELSIANSFESNTFSMWQGKRRNLGIRANCINTENFHSDADKAVTLFIYNLECQKWKFVGKIRSHYDDINDILFLPGQGNSLLYTISQDRHIVQYNNNAVGDQEFGIEQRERIEQRAIPKTFMYWYEVKKDFKFKYFLIADDEHKFKLVDSTTKIPKSVTLAPAFGCFRNQIIRKMMVCDFVLSPDGNHIFTFGAEDHCVLKWKIKHKAVELMHLLGGRELEPYYCLIEGGKNGWLFQEIKDLFYYMQILQQETIDFPRRISDTIDVTELPELVRTCGFYPSEFELFCNHKPVYGYPKDNIKRAFDVILEHVGKKKKNCISREDFASTLAYSGEAINPTNLLKFFKTLMRSDHPDSNFNFLPQTITFDVLFEDILGIDMGRTKMMENEPDNESELTPKDSLVSE</sequence>
<dbReference type="SMART" id="SM00320">
    <property type="entry name" value="WD40"/>
    <property type="match status" value="4"/>
</dbReference>
<evidence type="ECO:0000256" key="6">
    <source>
        <dbReference type="SAM" id="MobiDB-lite"/>
    </source>
</evidence>
<dbReference type="SUPFAM" id="SSF50998">
    <property type="entry name" value="Quinoprotein alcohol dehydrogenase-like"/>
    <property type="match status" value="1"/>
</dbReference>